<dbReference type="STRING" id="285676.GA0070561_0778"/>
<feature type="transmembrane region" description="Helical" evidence="3">
    <location>
        <begin position="234"/>
        <end position="254"/>
    </location>
</feature>
<keyword evidence="1" id="KW-0805">Transcription regulation</keyword>
<evidence type="ECO:0000256" key="2">
    <source>
        <dbReference type="ARBA" id="ARBA00023163"/>
    </source>
</evidence>
<keyword evidence="4" id="KW-0862">Zinc</keyword>
<proteinExistence type="predicted"/>
<feature type="transmembrane region" description="Helical" evidence="3">
    <location>
        <begin position="152"/>
        <end position="173"/>
    </location>
</feature>
<keyword evidence="2" id="KW-0804">Transcription</keyword>
<keyword evidence="3" id="KW-1133">Transmembrane helix</keyword>
<dbReference type="InterPro" id="IPR041916">
    <property type="entry name" value="Anti_sigma_zinc_sf"/>
</dbReference>
<evidence type="ECO:0000256" key="1">
    <source>
        <dbReference type="ARBA" id="ARBA00023015"/>
    </source>
</evidence>
<dbReference type="GO" id="GO:0008270">
    <property type="term" value="F:zinc ion binding"/>
    <property type="evidence" value="ECO:0007669"/>
    <property type="project" value="UniProtKB-KW"/>
</dbReference>
<dbReference type="EMBL" id="FMCR01000001">
    <property type="protein sequence ID" value="SCE67631.1"/>
    <property type="molecule type" value="Genomic_DNA"/>
</dbReference>
<organism evidence="4 5">
    <name type="scientific">Micromonospora saelicesensis</name>
    <dbReference type="NCBI Taxonomy" id="285676"/>
    <lineage>
        <taxon>Bacteria</taxon>
        <taxon>Bacillati</taxon>
        <taxon>Actinomycetota</taxon>
        <taxon>Actinomycetes</taxon>
        <taxon>Micromonosporales</taxon>
        <taxon>Micromonosporaceae</taxon>
        <taxon>Micromonospora</taxon>
    </lineage>
</organism>
<keyword evidence="4" id="KW-0479">Metal-binding</keyword>
<keyword evidence="4" id="KW-0863">Zinc-finger</keyword>
<evidence type="ECO:0000256" key="3">
    <source>
        <dbReference type="SAM" id="Phobius"/>
    </source>
</evidence>
<reference evidence="4 5" key="1">
    <citation type="submission" date="2016-06" db="EMBL/GenBank/DDBJ databases">
        <authorList>
            <person name="Kjaerup R.B."/>
            <person name="Dalgaard T.S."/>
            <person name="Juul-Madsen H.R."/>
        </authorList>
    </citation>
    <scope>NUCLEOTIDE SEQUENCE [LARGE SCALE GENOMIC DNA]</scope>
    <source>
        <strain evidence="4 5">DSM 44871</strain>
    </source>
</reference>
<dbReference type="AlphaFoldDB" id="A0A1C4U7K5"/>
<dbReference type="Proteomes" id="UP000198864">
    <property type="component" value="Unassembled WGS sequence"/>
</dbReference>
<name>A0A1C4U7K5_9ACTN</name>
<dbReference type="RefSeq" id="WP_208603673.1">
    <property type="nucleotide sequence ID" value="NZ_FMCR01000001.1"/>
</dbReference>
<keyword evidence="3" id="KW-0472">Membrane</keyword>
<feature type="transmembrane region" description="Helical" evidence="3">
    <location>
        <begin position="205"/>
        <end position="222"/>
    </location>
</feature>
<dbReference type="Gene3D" id="1.10.10.1320">
    <property type="entry name" value="Anti-sigma factor, zinc-finger domain"/>
    <property type="match status" value="1"/>
</dbReference>
<feature type="transmembrane region" description="Helical" evidence="3">
    <location>
        <begin position="179"/>
        <end position="198"/>
    </location>
</feature>
<evidence type="ECO:0000313" key="5">
    <source>
        <dbReference type="Proteomes" id="UP000198864"/>
    </source>
</evidence>
<sequence length="267" mass="27667">MTTHPTPTLISQYASGAAGVDDTTIWAVEAHLEACAACRAVLTDAVDPGTRDLLDRVAGGIADGIATGPGPVRRHRLLRTGVAARVLPWLVTATGLMLAAVLFEWTFNSLPSLVLLIAPVAPLLPVAAVWSRRLDPAWELTATMPRTGLPLLMRRTLGVLSAVIPVLAVAGWVTGHSPGLWLLPAVGFTAGALALGAVVGVDRAALALTVAWSAGVVVPSLADGQLPTVLTGGSLPGWALATVALTAVVLVRAWRRPHGPLQNLLHR</sequence>
<gene>
    <name evidence="4" type="ORF">GA0070561_0778</name>
</gene>
<protein>
    <submittedName>
        <fullName evidence="4">Putative zinc-finger</fullName>
    </submittedName>
</protein>
<keyword evidence="3" id="KW-0812">Transmembrane</keyword>
<evidence type="ECO:0000313" key="4">
    <source>
        <dbReference type="EMBL" id="SCE67631.1"/>
    </source>
</evidence>
<feature type="transmembrane region" description="Helical" evidence="3">
    <location>
        <begin position="82"/>
        <end position="103"/>
    </location>
</feature>
<accession>A0A1C4U7K5</accession>
<feature type="transmembrane region" description="Helical" evidence="3">
    <location>
        <begin position="109"/>
        <end position="131"/>
    </location>
</feature>